<protein>
    <recommendedName>
        <fullName evidence="10">LacI family transcriptional regulator</fullName>
    </recommendedName>
</protein>
<gene>
    <name evidence="7" type="ORF">CKJ80_06015</name>
    <name evidence="6" type="ORF">CKJ81_05180</name>
</gene>
<dbReference type="PROSITE" id="PS00356">
    <property type="entry name" value="HTH_LACI_1"/>
    <property type="match status" value="1"/>
</dbReference>
<name>A0AB36RLW1_9CORY</name>
<dbReference type="SMART" id="SM00354">
    <property type="entry name" value="HTH_LACI"/>
    <property type="match status" value="1"/>
</dbReference>
<dbReference type="EMBL" id="NSGP01000006">
    <property type="protein sequence ID" value="PAT10603.1"/>
    <property type="molecule type" value="Genomic_DNA"/>
</dbReference>
<keyword evidence="1" id="KW-0805">Transcription regulation</keyword>
<dbReference type="Pfam" id="PF00356">
    <property type="entry name" value="LacI"/>
    <property type="match status" value="1"/>
</dbReference>
<comment type="caution">
    <text evidence="7">The sequence shown here is derived from an EMBL/GenBank/DDBJ whole genome shotgun (WGS) entry which is preliminary data.</text>
</comment>
<keyword evidence="9" id="KW-1185">Reference proteome</keyword>
<dbReference type="Proteomes" id="UP000218281">
    <property type="component" value="Unassembled WGS sequence"/>
</dbReference>
<sequence>MNSPRYRTVRVTMDDVARAAGVSRATVSRVMKGNSSVSEDTIARVNEAISTLGYVPNAAAQSLAGRRSEVPVVGLLLRNPASTYYGYFYSQMQKQSEENGFQLIAAAPTVRGNFADEMSALDRLVRLGVNGIFLATGSIRPSDVESLLDTVPMISVGRPELHDEITAISYDEEAHGRIMADHVLNYGHQSVCVVDVSPTISPSEAHRSQSMIRTLKRSGADVTVVEASEDTTRMITVQRVLELVQCKRVTCVMFPVDYRALQFIDYCSLAGLKIPEAVSVTGTDGVFTQWQHFGLATLRLPVEGVAARAAHIMGSRLENPRQAVIHETLLGSFVPGRTLATAHQFPEQSL</sequence>
<dbReference type="InterPro" id="IPR010982">
    <property type="entry name" value="Lambda_DNA-bd_dom_sf"/>
</dbReference>
<dbReference type="InterPro" id="IPR046335">
    <property type="entry name" value="LacI/GalR-like_sensor"/>
</dbReference>
<dbReference type="InterPro" id="IPR001387">
    <property type="entry name" value="Cro/C1-type_HTH"/>
</dbReference>
<dbReference type="InterPro" id="IPR028082">
    <property type="entry name" value="Peripla_BP_I"/>
</dbReference>
<dbReference type="PROSITE" id="PS50943">
    <property type="entry name" value="HTH_CROC1"/>
    <property type="match status" value="1"/>
</dbReference>
<evidence type="ECO:0000313" key="8">
    <source>
        <dbReference type="Proteomes" id="UP000218041"/>
    </source>
</evidence>
<evidence type="ECO:0000313" key="7">
    <source>
        <dbReference type="EMBL" id="PAT10603.1"/>
    </source>
</evidence>
<dbReference type="Pfam" id="PF13377">
    <property type="entry name" value="Peripla_BP_3"/>
    <property type="match status" value="1"/>
</dbReference>
<dbReference type="Gene3D" id="3.40.50.2300">
    <property type="match status" value="2"/>
</dbReference>
<dbReference type="PROSITE" id="PS50932">
    <property type="entry name" value="HTH_LACI_2"/>
    <property type="match status" value="1"/>
</dbReference>
<dbReference type="InterPro" id="IPR000843">
    <property type="entry name" value="HTH_LacI"/>
</dbReference>
<accession>A0AB36RLW1</accession>
<dbReference type="EMBL" id="NSGO01000004">
    <property type="protein sequence ID" value="PAT06343.1"/>
    <property type="molecule type" value="Genomic_DNA"/>
</dbReference>
<evidence type="ECO:0000256" key="3">
    <source>
        <dbReference type="ARBA" id="ARBA00023163"/>
    </source>
</evidence>
<keyword evidence="2" id="KW-0238">DNA-binding</keyword>
<evidence type="ECO:0000313" key="6">
    <source>
        <dbReference type="EMBL" id="PAT06343.1"/>
    </source>
</evidence>
<organism evidence="7 8">
    <name type="scientific">Corynebacterium hadale</name>
    <dbReference type="NCBI Taxonomy" id="2026255"/>
    <lineage>
        <taxon>Bacteria</taxon>
        <taxon>Bacillati</taxon>
        <taxon>Actinomycetota</taxon>
        <taxon>Actinomycetes</taxon>
        <taxon>Mycobacteriales</taxon>
        <taxon>Corynebacteriaceae</taxon>
        <taxon>Corynebacterium</taxon>
    </lineage>
</organism>
<dbReference type="CDD" id="cd01392">
    <property type="entry name" value="HTH_LacI"/>
    <property type="match status" value="1"/>
</dbReference>
<dbReference type="SUPFAM" id="SSF53822">
    <property type="entry name" value="Periplasmic binding protein-like I"/>
    <property type="match status" value="1"/>
</dbReference>
<dbReference type="GO" id="GO:0003700">
    <property type="term" value="F:DNA-binding transcription factor activity"/>
    <property type="evidence" value="ECO:0007669"/>
    <property type="project" value="TreeGrafter"/>
</dbReference>
<proteinExistence type="predicted"/>
<dbReference type="GO" id="GO:0000976">
    <property type="term" value="F:transcription cis-regulatory region binding"/>
    <property type="evidence" value="ECO:0007669"/>
    <property type="project" value="TreeGrafter"/>
</dbReference>
<evidence type="ECO:0000259" key="5">
    <source>
        <dbReference type="PROSITE" id="PS50943"/>
    </source>
</evidence>
<feature type="domain" description="HTH lacI-type" evidence="4">
    <location>
        <begin position="11"/>
        <end position="65"/>
    </location>
</feature>
<dbReference type="Proteomes" id="UP000218041">
    <property type="component" value="Unassembled WGS sequence"/>
</dbReference>
<dbReference type="Gene3D" id="1.10.260.40">
    <property type="entry name" value="lambda repressor-like DNA-binding domains"/>
    <property type="match status" value="1"/>
</dbReference>
<evidence type="ECO:0008006" key="10">
    <source>
        <dbReference type="Google" id="ProtNLM"/>
    </source>
</evidence>
<evidence type="ECO:0000256" key="2">
    <source>
        <dbReference type="ARBA" id="ARBA00023125"/>
    </source>
</evidence>
<feature type="domain" description="HTH cro/C1-type" evidence="5">
    <location>
        <begin position="12"/>
        <end position="55"/>
    </location>
</feature>
<dbReference type="PANTHER" id="PTHR30146">
    <property type="entry name" value="LACI-RELATED TRANSCRIPTIONAL REPRESSOR"/>
    <property type="match status" value="1"/>
</dbReference>
<evidence type="ECO:0000256" key="1">
    <source>
        <dbReference type="ARBA" id="ARBA00023015"/>
    </source>
</evidence>
<dbReference type="SUPFAM" id="SSF47413">
    <property type="entry name" value="lambda repressor-like DNA-binding domains"/>
    <property type="match status" value="1"/>
</dbReference>
<dbReference type="PANTHER" id="PTHR30146:SF153">
    <property type="entry name" value="LACTOSE OPERON REPRESSOR"/>
    <property type="match status" value="1"/>
</dbReference>
<keyword evidence="3" id="KW-0804">Transcription</keyword>
<evidence type="ECO:0000313" key="9">
    <source>
        <dbReference type="Proteomes" id="UP000218281"/>
    </source>
</evidence>
<evidence type="ECO:0000259" key="4">
    <source>
        <dbReference type="PROSITE" id="PS50932"/>
    </source>
</evidence>
<reference evidence="8 9" key="1">
    <citation type="submission" date="2017-08" db="EMBL/GenBank/DDBJ databases">
        <title>Whole genome sequences of 6 clinical strains closest to Corynebacterium imitans.</title>
        <authorList>
            <person name="Bernier A.-M."/>
            <person name="Burdz T."/>
            <person name="Bernard K."/>
        </authorList>
    </citation>
    <scope>NUCLEOTIDE SEQUENCE [LARGE SCALE GENOMIC DNA]</scope>
    <source>
        <strain evidence="7 8">NML92-0415</strain>
        <strain evidence="6 9">NML93-0607</strain>
    </source>
</reference>
<dbReference type="AlphaFoldDB" id="A0AB36RLW1"/>